<dbReference type="WBParaSite" id="BPAG_0000297001-mRNA-1">
    <property type="protein sequence ID" value="BPAG_0000297001-mRNA-1"/>
    <property type="gene ID" value="BPAG_0000297001"/>
</dbReference>
<dbReference type="EMBL" id="UZAD01000607">
    <property type="protein sequence ID" value="VDN84126.1"/>
    <property type="molecule type" value="Genomic_DNA"/>
</dbReference>
<evidence type="ECO:0000313" key="2">
    <source>
        <dbReference type="Proteomes" id="UP000278627"/>
    </source>
</evidence>
<name>A0A0N4T440_BRUPA</name>
<dbReference type="AlphaFoldDB" id="A0A0N4T440"/>
<reference evidence="3" key="1">
    <citation type="submission" date="2017-02" db="UniProtKB">
        <authorList>
            <consortium name="WormBaseParasite"/>
        </authorList>
    </citation>
    <scope>IDENTIFICATION</scope>
</reference>
<gene>
    <name evidence="1" type="ORF">BPAG_LOCUS2940</name>
</gene>
<keyword evidence="2" id="KW-1185">Reference proteome</keyword>
<accession>A0A0N4T440</accession>
<protein>
    <submittedName>
        <fullName evidence="3">Ovule protein</fullName>
    </submittedName>
</protein>
<evidence type="ECO:0000313" key="3">
    <source>
        <dbReference type="WBParaSite" id="BPAG_0000297001-mRNA-1"/>
    </source>
</evidence>
<evidence type="ECO:0000313" key="1">
    <source>
        <dbReference type="EMBL" id="VDN84126.1"/>
    </source>
</evidence>
<reference evidence="1 2" key="2">
    <citation type="submission" date="2018-11" db="EMBL/GenBank/DDBJ databases">
        <authorList>
            <consortium name="Pathogen Informatics"/>
        </authorList>
    </citation>
    <scope>NUCLEOTIDE SEQUENCE [LARGE SCALE GENOMIC DNA]</scope>
</reference>
<dbReference type="Proteomes" id="UP000278627">
    <property type="component" value="Unassembled WGS sequence"/>
</dbReference>
<organism evidence="3">
    <name type="scientific">Brugia pahangi</name>
    <name type="common">Filarial nematode worm</name>
    <dbReference type="NCBI Taxonomy" id="6280"/>
    <lineage>
        <taxon>Eukaryota</taxon>
        <taxon>Metazoa</taxon>
        <taxon>Ecdysozoa</taxon>
        <taxon>Nematoda</taxon>
        <taxon>Chromadorea</taxon>
        <taxon>Rhabditida</taxon>
        <taxon>Spirurina</taxon>
        <taxon>Spiruromorpha</taxon>
        <taxon>Filarioidea</taxon>
        <taxon>Onchocercidae</taxon>
        <taxon>Brugia</taxon>
    </lineage>
</organism>
<proteinExistence type="predicted"/>
<sequence>MAFQFALTTSQYDFVVIPLLFYPNRTPIFSSFFEKGYASQNCYHYISLLRQWTTRSTNAKFLIFNLF</sequence>